<feature type="compositionally biased region" description="Low complexity" evidence="1">
    <location>
        <begin position="1"/>
        <end position="13"/>
    </location>
</feature>
<feature type="transmembrane region" description="Helical" evidence="2">
    <location>
        <begin position="569"/>
        <end position="589"/>
    </location>
</feature>
<evidence type="ECO:0000313" key="3">
    <source>
        <dbReference type="EMBL" id="CAJ1970019.1"/>
    </source>
</evidence>
<comment type="caution">
    <text evidence="3">The sequence shown here is derived from an EMBL/GenBank/DDBJ whole genome shotgun (WGS) entry which is preliminary data.</text>
</comment>
<dbReference type="InterPro" id="IPR051961">
    <property type="entry name" value="Fungal_Metabolite_Diox"/>
</dbReference>
<feature type="region of interest" description="Disordered" evidence="1">
    <location>
        <begin position="43"/>
        <end position="64"/>
    </location>
</feature>
<dbReference type="PANTHER" id="PTHR37563:SF2">
    <property type="entry name" value="PHYTANOYL-COA DIOXYGENASE FAMILY PROTEIN (AFU_ORTHOLOGUE AFUA_2G03330)"/>
    <property type="match status" value="1"/>
</dbReference>
<feature type="transmembrane region" description="Helical" evidence="2">
    <location>
        <begin position="595"/>
        <end position="614"/>
    </location>
</feature>
<dbReference type="InterPro" id="IPR008775">
    <property type="entry name" value="Phytyl_CoA_dOase-like"/>
</dbReference>
<dbReference type="EMBL" id="CAKOGP040002447">
    <property type="protein sequence ID" value="CAJ1970019.1"/>
    <property type="molecule type" value="Genomic_DNA"/>
</dbReference>
<dbReference type="Proteomes" id="UP001295423">
    <property type="component" value="Unassembled WGS sequence"/>
</dbReference>
<organism evidence="3 4">
    <name type="scientific">Cylindrotheca closterium</name>
    <dbReference type="NCBI Taxonomy" id="2856"/>
    <lineage>
        <taxon>Eukaryota</taxon>
        <taxon>Sar</taxon>
        <taxon>Stramenopiles</taxon>
        <taxon>Ochrophyta</taxon>
        <taxon>Bacillariophyta</taxon>
        <taxon>Bacillariophyceae</taxon>
        <taxon>Bacillariophycidae</taxon>
        <taxon>Bacillariales</taxon>
        <taxon>Bacillariaceae</taxon>
        <taxon>Cylindrotheca</taxon>
    </lineage>
</organism>
<protein>
    <submittedName>
        <fullName evidence="3">Uncharacterized protein</fullName>
    </submittedName>
</protein>
<keyword evidence="2" id="KW-1133">Transmembrane helix</keyword>
<evidence type="ECO:0000256" key="1">
    <source>
        <dbReference type="SAM" id="MobiDB-lite"/>
    </source>
</evidence>
<keyword evidence="4" id="KW-1185">Reference proteome</keyword>
<accession>A0AAD2GCE7</accession>
<dbReference type="AlphaFoldDB" id="A0AAD2GCE7"/>
<feature type="transmembrane region" description="Helical" evidence="2">
    <location>
        <begin position="78"/>
        <end position="99"/>
    </location>
</feature>
<dbReference type="Pfam" id="PF05721">
    <property type="entry name" value="PhyH"/>
    <property type="match status" value="1"/>
</dbReference>
<feature type="compositionally biased region" description="Acidic residues" evidence="1">
    <location>
        <begin position="166"/>
        <end position="175"/>
    </location>
</feature>
<dbReference type="SUPFAM" id="SSF51197">
    <property type="entry name" value="Clavaminate synthase-like"/>
    <property type="match status" value="1"/>
</dbReference>
<name>A0AAD2GCE7_9STRA</name>
<evidence type="ECO:0000313" key="4">
    <source>
        <dbReference type="Proteomes" id="UP001295423"/>
    </source>
</evidence>
<proteinExistence type="predicted"/>
<evidence type="ECO:0000256" key="2">
    <source>
        <dbReference type="SAM" id="Phobius"/>
    </source>
</evidence>
<reference evidence="3" key="1">
    <citation type="submission" date="2023-08" db="EMBL/GenBank/DDBJ databases">
        <authorList>
            <person name="Audoor S."/>
            <person name="Bilcke G."/>
        </authorList>
    </citation>
    <scope>NUCLEOTIDE SEQUENCE</scope>
</reference>
<feature type="region of interest" description="Disordered" evidence="1">
    <location>
        <begin position="158"/>
        <end position="195"/>
    </location>
</feature>
<dbReference type="PANTHER" id="PTHR37563">
    <property type="entry name" value="PHYTANOYL-COA DIOXYGENASE FAMILY PROTEIN (AFU_ORTHOLOGUE AFUA_2G03330)"/>
    <property type="match status" value="1"/>
</dbReference>
<keyword evidence="2" id="KW-0472">Membrane</keyword>
<keyword evidence="2" id="KW-0812">Transmembrane</keyword>
<feature type="region of interest" description="Disordered" evidence="1">
    <location>
        <begin position="1"/>
        <end position="21"/>
    </location>
</feature>
<dbReference type="Gene3D" id="2.60.120.620">
    <property type="entry name" value="q2cbj1_9rhob like domain"/>
    <property type="match status" value="1"/>
</dbReference>
<feature type="compositionally biased region" description="Basic residues" evidence="1">
    <location>
        <begin position="183"/>
        <end position="195"/>
    </location>
</feature>
<gene>
    <name evidence="3" type="ORF">CYCCA115_LOCUS24043</name>
</gene>
<sequence length="935" mass="105648">MSNNSNSNSSSNDENSKDRVINTTKVIHTKRVVVIRKQQTIRSSTSTTTAKRTTRSNIQQKNSIASDNGRESIANWPFAMRFFCFEASFIICLGIALACHQAIWYHKVVLHPYYLQTFKWTRTNRPSIEETYYRFECTAEDITAETVQDLFVATTKNKNRTSTHDESDDENDSTDDVSSNDHHNHHHHHHHHRLKFSPMEAVDKAMTHGAVVLPQLLSSQTASNLRTHVGKRLRNLDPNSRESIKVIMGNNRWSFALRATEHISVVKALSELGNHPYLQSTIEGLVGKPAALMEFQVIVSIEGAPSQFWHADSEPEGSSGRFGNSFVPLYTLLIPLQDTTAAMGATAVCPGSHRCHYTNACLGLGENTMANSTNWTKASGMGVQVTDPKTGMIKAGTGLLYNSQTQHHGSGHSHGQARAALLLSFSSAPRFQNDKGAITLFGQERPERLPAIGTVYAIHSNHLGFLFDDLKNPLRCMHSPWKRSLGWLDQTQGRGWSMPLLDLFRTINEQFGFRLEDLTKESMDGSLYHQVATVFGIYLDQNDNQNDGPHSKLAPMETLMVRLMERIRAIGLTVAIAILLAYLLSWGMSLAMPSGILQFTLLRLLIIVSLFSWYNMSIGAETNRLAQKAKALATITEATQDTADKATRQHVDPRSLVMPRYQDILFPNVDTRDRSVGSQSLAIDYYHPGNKRWHDVTKAQTLWFFTYSGLPPVFQEAVLVNIVDLSMTQHGFRFLKRNPNTSDWSVMEMGSILQETRHLMQRQVIDHLSHLGWIEPRNPCDRFNNKDTPICRLLKFENVFYRETIRTIPVVTERPSYSLVREINKKITARAIRPKQKGEYMTRATDEEAIHTSDYYDNGTAVEFLSPSGRSRKWINGIVISRLPNGPSKTDGGNYYTLECLDVEKTKEHGIPYKAIRLPKHLAPLSLFLPKLLFR</sequence>